<dbReference type="Pfam" id="PF08687">
    <property type="entry name" value="ASD2"/>
    <property type="match status" value="1"/>
</dbReference>
<evidence type="ECO:0000256" key="5">
    <source>
        <dbReference type="SAM" id="MobiDB-lite"/>
    </source>
</evidence>
<dbReference type="InterPro" id="IPR014799">
    <property type="entry name" value="ASD2_dom"/>
</dbReference>
<feature type="compositionally biased region" description="Low complexity" evidence="5">
    <location>
        <begin position="593"/>
        <end position="606"/>
    </location>
</feature>
<dbReference type="GO" id="GO:0005912">
    <property type="term" value="C:adherens junction"/>
    <property type="evidence" value="ECO:0007669"/>
    <property type="project" value="TreeGrafter"/>
</dbReference>
<feature type="domain" description="ASD2" evidence="6">
    <location>
        <begin position="580"/>
        <end position="873"/>
    </location>
</feature>
<keyword evidence="4" id="KW-0206">Cytoskeleton</keyword>
<accession>T2M2Z9</accession>
<dbReference type="GO" id="GO:0000902">
    <property type="term" value="P:cell morphogenesis"/>
    <property type="evidence" value="ECO:0007669"/>
    <property type="project" value="TreeGrafter"/>
</dbReference>
<dbReference type="Gene3D" id="6.10.250.3120">
    <property type="match status" value="1"/>
</dbReference>
<dbReference type="GO" id="GO:0016324">
    <property type="term" value="C:apical plasma membrane"/>
    <property type="evidence" value="ECO:0007669"/>
    <property type="project" value="TreeGrafter"/>
</dbReference>
<dbReference type="OrthoDB" id="5986090at2759"/>
<sequence length="973" mass="109768">MVRNMNDLSTNYCTSKTLSLSNADEKNCKIYSLESEKSNKPSVRVGIPALFTLQRSIDEDTMHEFPDSQLSSSRSRLNSTDNREVIEVGSIKKVSDAKAMFENMSVELKHRGNTPKHIAKALNLNTNEKVSNKVVSKNSIEDGMPMHAKTRSLPIDVMTKDLHNYAGTTLTYKNNRLYKDSVSDIQKSACFDEKDDQEDVSNFTDTNKSYDNNKSYHYKTTGNSNQLDQQLFSSYSTDDVRYDQKDKCKTTIKNDPADELRQAANRYHQELMKNYPKFRHSIFLNDNASKMSRKVSNQPENTFNRGEPTRATIASTSSNFKAHSKSVSNSSELCDMNNLMLSNNSIILSNNSIMGRLLNDESQGASVYKIDGTNIRTFSNSSREDTPLVQSNRVLTQAEPKAIQIKDTDECSQIIDKKSISELATNDTFMNRLDSITSIADSTKSSQYEGNQGLYFRSNSPACSQNLVSTNVYPIPSALYRHVETDIDSPEAEALIHQRALSSDSAVYLSENQHKCDLNNQYTSMSDLDIVSLKHSAQNDSDDINLLPPPPDDLLCDEITNETNIEREKPQRTINRKKNNYYGLNSRNNSCVSTDSTTSTGTADSGIGVRSDNSPSPISNDEYFLNKPLYGSQECLDDDVAELDIMPHSASTPDHRTDNYTYNDETDFDERKCSYNKTESTECLAIGKKVNDLDGEKSKLIESMREKINELRLQEQEITDEIRVNDNLGKMVLNMVESKATQSEFSKFELFIGELNKIVALLLSLTQRLHRYELMLQELDMSNEEDKLKKDGLISKIAKLQSQLEEACYLKDVNNKRGDNVALFLEKYCTDDEISDYQYYIDMKSQLALMQSEIREKVKLGEERLSALERTGSEWEFNFTDCPKSPKFVKTKFAADFLRQSFAPKTKSGIILIKSLSELDTNASNNEGVSGIIRNSCDNNLISFVKKVGNNSTISVVANDLHSDLPECSFSKS</sequence>
<gene>
    <name evidence="7" type="primary">SHROOM4</name>
</gene>
<comment type="subcellular location">
    <subcellularLocation>
        <location evidence="1">Cytoplasm</location>
        <location evidence="1">Cytoskeleton</location>
    </subcellularLocation>
</comment>
<feature type="region of interest" description="Disordered" evidence="5">
    <location>
        <begin position="591"/>
        <end position="620"/>
    </location>
</feature>
<evidence type="ECO:0000256" key="3">
    <source>
        <dbReference type="ARBA" id="ARBA00022490"/>
    </source>
</evidence>
<organism evidence="7">
    <name type="scientific">Hydra vulgaris</name>
    <name type="common">Hydra</name>
    <name type="synonym">Hydra attenuata</name>
    <dbReference type="NCBI Taxonomy" id="6087"/>
    <lineage>
        <taxon>Eukaryota</taxon>
        <taxon>Metazoa</taxon>
        <taxon>Cnidaria</taxon>
        <taxon>Hydrozoa</taxon>
        <taxon>Hydroidolina</taxon>
        <taxon>Anthoathecata</taxon>
        <taxon>Aplanulata</taxon>
        <taxon>Hydridae</taxon>
        <taxon>Hydra</taxon>
    </lineage>
</organism>
<dbReference type="EMBL" id="HAAD01000376">
    <property type="protein sequence ID" value="CDG66608.1"/>
    <property type="molecule type" value="mRNA"/>
</dbReference>
<dbReference type="InterPro" id="IPR027685">
    <property type="entry name" value="Shroom_fam"/>
</dbReference>
<name>T2M2Z9_HYDVU</name>
<dbReference type="PANTHER" id="PTHR15012">
    <property type="entry name" value="APICAL PROTEIN/SHROOM-RELATED"/>
    <property type="match status" value="1"/>
</dbReference>
<dbReference type="PANTHER" id="PTHR15012:SF32">
    <property type="entry name" value="PROTEIN SHROOM"/>
    <property type="match status" value="1"/>
</dbReference>
<dbReference type="PROSITE" id="PS51307">
    <property type="entry name" value="ASD2"/>
    <property type="match status" value="1"/>
</dbReference>
<evidence type="ECO:0000256" key="2">
    <source>
        <dbReference type="ARBA" id="ARBA00006469"/>
    </source>
</evidence>
<comment type="similarity">
    <text evidence="2">Belongs to the shroom family.</text>
</comment>
<keyword evidence="3" id="KW-0963">Cytoplasm</keyword>
<dbReference type="GO" id="GO:0030864">
    <property type="term" value="C:cortical actin cytoskeleton"/>
    <property type="evidence" value="ECO:0007669"/>
    <property type="project" value="TreeGrafter"/>
</dbReference>
<evidence type="ECO:0000259" key="6">
    <source>
        <dbReference type="PROSITE" id="PS51307"/>
    </source>
</evidence>
<protein>
    <submittedName>
        <fullName evidence="7">Protein Shroom4</fullName>
    </submittedName>
</protein>
<reference evidence="7" key="1">
    <citation type="journal article" date="2013" name="Genome Biol. Evol.">
        <title>Punctuated emergences of genetic and phenotypic innovations in eumetazoan, bilaterian, euteleostome, and hominidae ancestors.</title>
        <authorList>
            <person name="Wenger Y."/>
            <person name="Galliot B."/>
        </authorList>
    </citation>
    <scope>NUCLEOTIDE SEQUENCE</scope>
    <source>
        <tissue evidence="7">Whole animals</tissue>
    </source>
</reference>
<evidence type="ECO:0000313" key="7">
    <source>
        <dbReference type="EMBL" id="CDG66608.1"/>
    </source>
</evidence>
<dbReference type="GO" id="GO:0043296">
    <property type="term" value="C:apical junction complex"/>
    <property type="evidence" value="ECO:0007669"/>
    <property type="project" value="TreeGrafter"/>
</dbReference>
<proteinExistence type="evidence at transcript level"/>
<evidence type="ECO:0000256" key="4">
    <source>
        <dbReference type="ARBA" id="ARBA00023212"/>
    </source>
</evidence>
<evidence type="ECO:0000256" key="1">
    <source>
        <dbReference type="ARBA" id="ARBA00004245"/>
    </source>
</evidence>
<dbReference type="GO" id="GO:0007015">
    <property type="term" value="P:actin filament organization"/>
    <property type="evidence" value="ECO:0007669"/>
    <property type="project" value="TreeGrafter"/>
</dbReference>
<dbReference type="AlphaFoldDB" id="T2M2Z9"/>
<dbReference type="GO" id="GO:0051015">
    <property type="term" value="F:actin filament binding"/>
    <property type="evidence" value="ECO:0007669"/>
    <property type="project" value="InterPro"/>
</dbReference>